<keyword evidence="1" id="KW-0285">Flavoprotein</keyword>
<keyword evidence="2" id="KW-0288">FMN</keyword>
<dbReference type="STRING" id="1817772.A2527_01320"/>
<dbReference type="PANTHER" id="PTHR32332">
    <property type="entry name" value="2-NITROPROPANE DIOXYGENASE"/>
    <property type="match status" value="1"/>
</dbReference>
<keyword evidence="4" id="KW-0503">Monooxygenase</keyword>
<dbReference type="Proteomes" id="UP000178449">
    <property type="component" value="Unassembled WGS sequence"/>
</dbReference>
<evidence type="ECO:0000313" key="5">
    <source>
        <dbReference type="Proteomes" id="UP000178449"/>
    </source>
</evidence>
<comment type="caution">
    <text evidence="4">The sequence shown here is derived from an EMBL/GenBank/DDBJ whole genome shotgun (WGS) entry which is preliminary data.</text>
</comment>
<accession>A0A1F6G8N6</accession>
<dbReference type="Gene3D" id="3.20.20.70">
    <property type="entry name" value="Aldolase class I"/>
    <property type="match status" value="1"/>
</dbReference>
<evidence type="ECO:0000256" key="2">
    <source>
        <dbReference type="ARBA" id="ARBA00022643"/>
    </source>
</evidence>
<dbReference type="CDD" id="cd04730">
    <property type="entry name" value="NPD_like"/>
    <property type="match status" value="1"/>
</dbReference>
<proteinExistence type="predicted"/>
<dbReference type="PANTHER" id="PTHR32332:SF20">
    <property type="entry name" value="2-NITROPROPANE DIOXYGENASE-LIKE PROTEIN"/>
    <property type="match status" value="1"/>
</dbReference>
<dbReference type="Pfam" id="PF03060">
    <property type="entry name" value="NMO"/>
    <property type="match status" value="1"/>
</dbReference>
<reference evidence="4 5" key="1">
    <citation type="journal article" date="2016" name="Nat. Commun.">
        <title>Thousands of microbial genomes shed light on interconnected biogeochemical processes in an aquifer system.</title>
        <authorList>
            <person name="Anantharaman K."/>
            <person name="Brown C.T."/>
            <person name="Hug L.A."/>
            <person name="Sharon I."/>
            <person name="Castelle C.J."/>
            <person name="Probst A.J."/>
            <person name="Thomas B.C."/>
            <person name="Singh A."/>
            <person name="Wilkins M.J."/>
            <person name="Karaoz U."/>
            <person name="Brodie E.L."/>
            <person name="Williams K.H."/>
            <person name="Hubbard S.S."/>
            <person name="Banfield J.F."/>
        </authorList>
    </citation>
    <scope>NUCLEOTIDE SEQUENCE [LARGE SCALE GENOMIC DNA]</scope>
</reference>
<sequence>MKTRLTELLGIKHPIVQGGMMWVSRAKLVAAVSNAGGLGTLTALSLPEPELVAKEIAEIRSLTDKPFAVNLTFLPTLKPVPYEAYAQVILSAGVKIIETAGRNPEPYMPMLKSAGVKVIHKCTSLKHALKAQAIGVDVVSIDGFECAGHPGEQDVGGLVLIPKVAKALEIPVIASGGFGDGRGLVAALALGAEGINMGTRFLATVEADIHQKIKEYLVKADETQTILVERSLKNTMRVLNNAQAKKVLALEAGGAGIAELAPHLSGRLGLKALAEGDPEGFLFACGQTVGLIEDIVPVEQLITRIIRDAESIIKRRLTGLVN</sequence>
<evidence type="ECO:0000256" key="3">
    <source>
        <dbReference type="ARBA" id="ARBA00023002"/>
    </source>
</evidence>
<dbReference type="InterPro" id="IPR004136">
    <property type="entry name" value="NMO"/>
</dbReference>
<keyword evidence="3" id="KW-0560">Oxidoreductase</keyword>
<name>A0A1F6G8N6_9PROT</name>
<dbReference type="GO" id="GO:0018580">
    <property type="term" value="F:nitronate monooxygenase activity"/>
    <property type="evidence" value="ECO:0007669"/>
    <property type="project" value="InterPro"/>
</dbReference>
<evidence type="ECO:0000256" key="1">
    <source>
        <dbReference type="ARBA" id="ARBA00022630"/>
    </source>
</evidence>
<dbReference type="EMBL" id="MFNE01000038">
    <property type="protein sequence ID" value="OGG94476.1"/>
    <property type="molecule type" value="Genomic_DNA"/>
</dbReference>
<dbReference type="SUPFAM" id="SSF51412">
    <property type="entry name" value="Inosine monophosphate dehydrogenase (IMPDH)"/>
    <property type="match status" value="1"/>
</dbReference>
<organism evidence="4 5">
    <name type="scientific">Candidatus Lambdaproteobacteria bacterium RIFOXYD2_FULL_50_16</name>
    <dbReference type="NCBI Taxonomy" id="1817772"/>
    <lineage>
        <taxon>Bacteria</taxon>
        <taxon>Pseudomonadati</taxon>
        <taxon>Pseudomonadota</taxon>
        <taxon>Candidatus Lambdaproteobacteria</taxon>
    </lineage>
</organism>
<evidence type="ECO:0000313" key="4">
    <source>
        <dbReference type="EMBL" id="OGG94476.1"/>
    </source>
</evidence>
<gene>
    <name evidence="4" type="ORF">A2527_01320</name>
</gene>
<dbReference type="InterPro" id="IPR013785">
    <property type="entry name" value="Aldolase_TIM"/>
</dbReference>
<protein>
    <submittedName>
        <fullName evidence="4">Nitronate monooxygenase</fullName>
    </submittedName>
</protein>
<dbReference type="AlphaFoldDB" id="A0A1F6G8N6"/>